<sequence>MPTSGIHKSGCGQHHEYSTDVKGHRFPPLQDACTGSGRKLRAASHPSP</sequence>
<evidence type="ECO:0000313" key="2">
    <source>
        <dbReference type="Proteomes" id="UP001303608"/>
    </source>
</evidence>
<dbReference type="EMBL" id="CP137734">
    <property type="protein sequence ID" value="WOY95936.1"/>
    <property type="molecule type" value="Genomic_DNA"/>
</dbReference>
<accession>A0ACD4WE01</accession>
<evidence type="ECO:0000313" key="1">
    <source>
        <dbReference type="EMBL" id="WOY95936.1"/>
    </source>
</evidence>
<dbReference type="Proteomes" id="UP001303608">
    <property type="component" value="Chromosome"/>
</dbReference>
<proteinExistence type="predicted"/>
<gene>
    <name evidence="1" type="ORF">R2E43_00125</name>
</gene>
<organism evidence="1 2">
    <name type="scientific">Streptomyces violaceoruber</name>
    <dbReference type="NCBI Taxonomy" id="1935"/>
    <lineage>
        <taxon>Bacteria</taxon>
        <taxon>Bacillati</taxon>
        <taxon>Actinomycetota</taxon>
        <taxon>Actinomycetes</taxon>
        <taxon>Kitasatosporales</taxon>
        <taxon>Streptomycetaceae</taxon>
        <taxon>Streptomyces</taxon>
        <taxon>Streptomyces violaceoruber group</taxon>
    </lineage>
</organism>
<protein>
    <submittedName>
        <fullName evidence="1">Uncharacterized protein</fullName>
    </submittedName>
</protein>
<keyword evidence="2" id="KW-1185">Reference proteome</keyword>
<name>A0ACD4WE01_STRVN</name>
<reference evidence="1" key="1">
    <citation type="submission" date="2023-10" db="EMBL/GenBank/DDBJ databases">
        <title>The genome sequence of Streptomyces violaceoruber CGMCC 4.1801.</title>
        <authorList>
            <person name="Mo P."/>
        </authorList>
    </citation>
    <scope>NUCLEOTIDE SEQUENCE</scope>
    <source>
        <strain evidence="1">CGMCC 4.1801</strain>
    </source>
</reference>